<name>A0AAV4SYT5_CAEEX</name>
<reference evidence="1 2" key="1">
    <citation type="submission" date="2021-06" db="EMBL/GenBank/DDBJ databases">
        <title>Caerostris extrusa draft genome.</title>
        <authorList>
            <person name="Kono N."/>
            <person name="Arakawa K."/>
        </authorList>
    </citation>
    <scope>NUCLEOTIDE SEQUENCE [LARGE SCALE GENOMIC DNA]</scope>
</reference>
<comment type="caution">
    <text evidence="1">The sequence shown here is derived from an EMBL/GenBank/DDBJ whole genome shotgun (WGS) entry which is preliminary data.</text>
</comment>
<organism evidence="1 2">
    <name type="scientific">Caerostris extrusa</name>
    <name type="common">Bark spider</name>
    <name type="synonym">Caerostris bankana</name>
    <dbReference type="NCBI Taxonomy" id="172846"/>
    <lineage>
        <taxon>Eukaryota</taxon>
        <taxon>Metazoa</taxon>
        <taxon>Ecdysozoa</taxon>
        <taxon>Arthropoda</taxon>
        <taxon>Chelicerata</taxon>
        <taxon>Arachnida</taxon>
        <taxon>Araneae</taxon>
        <taxon>Araneomorphae</taxon>
        <taxon>Entelegynae</taxon>
        <taxon>Araneoidea</taxon>
        <taxon>Araneidae</taxon>
        <taxon>Caerostris</taxon>
    </lineage>
</organism>
<gene>
    <name evidence="1" type="ORF">CEXT_708381</name>
</gene>
<dbReference type="Proteomes" id="UP001054945">
    <property type="component" value="Unassembled WGS sequence"/>
</dbReference>
<accession>A0AAV4SYT5</accession>
<proteinExistence type="predicted"/>
<evidence type="ECO:0000313" key="2">
    <source>
        <dbReference type="Proteomes" id="UP001054945"/>
    </source>
</evidence>
<dbReference type="AlphaFoldDB" id="A0AAV4SYT5"/>
<evidence type="ECO:0000313" key="1">
    <source>
        <dbReference type="EMBL" id="GIY38199.1"/>
    </source>
</evidence>
<protein>
    <submittedName>
        <fullName evidence="1">Uncharacterized protein</fullName>
    </submittedName>
</protein>
<sequence>METVNIKIEDFRFHTIYLDGGRKIEQPVVIVIQRCLVSISPIVFSWMLLPGSRSYVKREQKTTRHSKHRCKNLDLLAALELIVAKNQIDPREN</sequence>
<dbReference type="EMBL" id="BPLR01010271">
    <property type="protein sequence ID" value="GIY38199.1"/>
    <property type="molecule type" value="Genomic_DNA"/>
</dbReference>
<keyword evidence="2" id="KW-1185">Reference proteome</keyword>